<organism evidence="2">
    <name type="scientific">marine sediment metagenome</name>
    <dbReference type="NCBI Taxonomy" id="412755"/>
    <lineage>
        <taxon>unclassified sequences</taxon>
        <taxon>metagenomes</taxon>
        <taxon>ecological metagenomes</taxon>
    </lineage>
</organism>
<evidence type="ECO:0000256" key="1">
    <source>
        <dbReference type="SAM" id="Phobius"/>
    </source>
</evidence>
<sequence>MARKSGRQKILELIDKLGEVKSSRKMWRFLAIIFFISLIFFMIFSLYYDSKVLALTKENQALQKQIPVWTLKVECIDSEYADYVYFEDNYTDYELYKEVINRFDEFDDFKNCVIIK</sequence>
<accession>A0A0F9PUU0</accession>
<dbReference type="AlphaFoldDB" id="A0A0F9PUU0"/>
<evidence type="ECO:0000313" key="2">
    <source>
        <dbReference type="EMBL" id="KKN35385.1"/>
    </source>
</evidence>
<proteinExistence type="predicted"/>
<dbReference type="EMBL" id="LAZR01002041">
    <property type="protein sequence ID" value="KKN35385.1"/>
    <property type="molecule type" value="Genomic_DNA"/>
</dbReference>
<reference evidence="2" key="1">
    <citation type="journal article" date="2015" name="Nature">
        <title>Complex archaea that bridge the gap between prokaryotes and eukaryotes.</title>
        <authorList>
            <person name="Spang A."/>
            <person name="Saw J.H."/>
            <person name="Jorgensen S.L."/>
            <person name="Zaremba-Niedzwiedzka K."/>
            <person name="Martijn J."/>
            <person name="Lind A.E."/>
            <person name="van Eijk R."/>
            <person name="Schleper C."/>
            <person name="Guy L."/>
            <person name="Ettema T.J."/>
        </authorList>
    </citation>
    <scope>NUCLEOTIDE SEQUENCE</scope>
</reference>
<keyword evidence="1" id="KW-0472">Membrane</keyword>
<name>A0A0F9PUU0_9ZZZZ</name>
<keyword evidence="1" id="KW-1133">Transmembrane helix</keyword>
<protein>
    <submittedName>
        <fullName evidence="2">Uncharacterized protein</fullName>
    </submittedName>
</protein>
<gene>
    <name evidence="2" type="ORF">LCGC14_0784120</name>
</gene>
<feature type="transmembrane region" description="Helical" evidence="1">
    <location>
        <begin position="26"/>
        <end position="48"/>
    </location>
</feature>
<keyword evidence="1" id="KW-0812">Transmembrane</keyword>
<comment type="caution">
    <text evidence="2">The sequence shown here is derived from an EMBL/GenBank/DDBJ whole genome shotgun (WGS) entry which is preliminary data.</text>
</comment>